<dbReference type="RefSeq" id="WP_165714611.1">
    <property type="nucleotide sequence ID" value="NZ_CP086395.1"/>
</dbReference>
<reference evidence="1" key="1">
    <citation type="journal article" date="2022" name="Front. Microbiol.">
        <title>Feed Insects as a Reservoir of Granadaene-Producing Lactococci.</title>
        <authorList>
            <person name="Neuzil-Bunesova V."/>
            <person name="Ramirez Garcia A."/>
            <person name="Modrackova N."/>
            <person name="Makovska M."/>
            <person name="Sabolova M."/>
            <person name="Sproer C."/>
            <person name="Bunk B."/>
            <person name="Blom J."/>
            <person name="Schwab C."/>
        </authorList>
    </citation>
    <scope>NUCLEOTIDE SEQUENCE</scope>
    <source>
        <strain evidence="1">I4/6O</strain>
    </source>
</reference>
<proteinExistence type="predicted"/>
<evidence type="ECO:0000313" key="1">
    <source>
        <dbReference type="EMBL" id="USJ19572.1"/>
    </source>
</evidence>
<dbReference type="EMBL" id="CP086395">
    <property type="protein sequence ID" value="USJ19572.1"/>
    <property type="molecule type" value="Genomic_DNA"/>
</dbReference>
<dbReference type="AlphaFoldDB" id="A0A9Q8Y0V4"/>
<dbReference type="KEGG" id="lfo:LMK00_06965"/>
<organism evidence="1 2">
    <name type="scientific">Lactococcus formosensis</name>
    <dbReference type="NCBI Taxonomy" id="1281486"/>
    <lineage>
        <taxon>Bacteria</taxon>
        <taxon>Bacillati</taxon>
        <taxon>Bacillota</taxon>
        <taxon>Bacilli</taxon>
        <taxon>Lactobacillales</taxon>
        <taxon>Streptococcaceae</taxon>
        <taxon>Lactococcus</taxon>
    </lineage>
</organism>
<name>A0A9Q8Y0V4_9LACT</name>
<dbReference type="Proteomes" id="UP001056730">
    <property type="component" value="Chromosome"/>
</dbReference>
<evidence type="ECO:0000313" key="2">
    <source>
        <dbReference type="Proteomes" id="UP001056730"/>
    </source>
</evidence>
<gene>
    <name evidence="1" type="ORF">LMK00_06965</name>
</gene>
<accession>A0A9Q8Y0V4</accession>
<sequence length="76" mass="9106">MSEVEQSFEAQRLKIIQYMEQNYKENKDVIWAYENIPNPPYKFAASDISNILNGNRPYTKSVKWLIGFLIKYWDIN</sequence>
<protein>
    <submittedName>
        <fullName evidence="1">Uncharacterized protein</fullName>
    </submittedName>
</protein>